<dbReference type="InterPro" id="IPR025166">
    <property type="entry name" value="Integrase_DNA_bind_dom"/>
</dbReference>
<dbReference type="SUPFAM" id="SSF56349">
    <property type="entry name" value="DNA breaking-rejoining enzymes"/>
    <property type="match status" value="1"/>
</dbReference>
<dbReference type="GO" id="GO:0015074">
    <property type="term" value="P:DNA integration"/>
    <property type="evidence" value="ECO:0007669"/>
    <property type="project" value="UniProtKB-KW"/>
</dbReference>
<organism evidence="6 7">
    <name type="scientific">Pseudomonas borbori</name>
    <dbReference type="NCBI Taxonomy" id="289003"/>
    <lineage>
        <taxon>Bacteria</taxon>
        <taxon>Pseudomonadati</taxon>
        <taxon>Pseudomonadota</taxon>
        <taxon>Gammaproteobacteria</taxon>
        <taxon>Pseudomonadales</taxon>
        <taxon>Pseudomonadaceae</taxon>
        <taxon>Pseudomonas</taxon>
    </lineage>
</organism>
<dbReference type="InterPro" id="IPR038488">
    <property type="entry name" value="Integrase_DNA-bd_sf"/>
</dbReference>
<dbReference type="InterPro" id="IPR010998">
    <property type="entry name" value="Integrase_recombinase_N"/>
</dbReference>
<dbReference type="InterPro" id="IPR053876">
    <property type="entry name" value="Phage_int_M"/>
</dbReference>
<feature type="domain" description="Tyr recombinase" evidence="5">
    <location>
        <begin position="225"/>
        <end position="448"/>
    </location>
</feature>
<keyword evidence="7" id="KW-1185">Reference proteome</keyword>
<evidence type="ECO:0000313" key="6">
    <source>
        <dbReference type="EMBL" id="SFQ26434.1"/>
    </source>
</evidence>
<dbReference type="InterPro" id="IPR011010">
    <property type="entry name" value="DNA_brk_join_enz"/>
</dbReference>
<dbReference type="STRING" id="289003.SAMN05216190_14915"/>
<evidence type="ECO:0000313" key="7">
    <source>
        <dbReference type="Proteomes" id="UP000198784"/>
    </source>
</evidence>
<dbReference type="CDD" id="cd00801">
    <property type="entry name" value="INT_P4_C"/>
    <property type="match status" value="1"/>
</dbReference>
<dbReference type="Pfam" id="PF13356">
    <property type="entry name" value="Arm-DNA-bind_3"/>
    <property type="match status" value="1"/>
</dbReference>
<dbReference type="InterPro" id="IPR050808">
    <property type="entry name" value="Phage_Integrase"/>
</dbReference>
<dbReference type="InterPro" id="IPR002104">
    <property type="entry name" value="Integrase_catalytic"/>
</dbReference>
<keyword evidence="3" id="KW-0238">DNA-binding</keyword>
<evidence type="ECO:0000256" key="3">
    <source>
        <dbReference type="ARBA" id="ARBA00023125"/>
    </source>
</evidence>
<evidence type="ECO:0000256" key="4">
    <source>
        <dbReference type="ARBA" id="ARBA00023172"/>
    </source>
</evidence>
<evidence type="ECO:0000259" key="5">
    <source>
        <dbReference type="PROSITE" id="PS51898"/>
    </source>
</evidence>
<dbReference type="InterPro" id="IPR013762">
    <property type="entry name" value="Integrase-like_cat_sf"/>
</dbReference>
<protein>
    <recommendedName>
        <fullName evidence="5">Tyr recombinase domain-containing protein</fullName>
    </recommendedName>
</protein>
<dbReference type="AlphaFoldDB" id="A0A1I5X3F2"/>
<keyword evidence="2" id="KW-0229">DNA integration</keyword>
<sequence length="461" mass="52406">MTRLTAKQLEALTSADDGKTLREDGGLVAKVRAGVRGITVLFRYEFKLDGTKRDHRLGSWPKKSLAQIRAERDEMRATVTKGIDPTSARKAAKIEAQAAIASTIAEAERQAAENKTVADLFEEWLHDGVSRQDGNAELRRSFTKDVLPLIGKKPLRNLTEKDLLAVLRSIKSRGLNRAVVIRSKDIGQMLRWGEKRKPWRTLMADGNPADLVDVKKLLDHDYQEQRDRLLSPDEILELRNIFARLARDYDALPAGQKYSGIRPVNPRVQCAGWICLSTLCRIGELLKAEWHHVDLSNGTWFIPAEATKGHKGKRQDHHVFLSSFALAQFKRLHQETRHTPFCFPSKDERSHVDTKTVSKLIGDRQCRFKNRSMPLAGRHHDDSLVLSKGIKGEWTPHDLRRTGSTMMQELGVTLEIIDRCQNHLLGGSKVRRHYLHHDYAKEKTEAWRLLGERLEAILAVC</sequence>
<dbReference type="PROSITE" id="PS51898">
    <property type="entry name" value="TYR_RECOMBINASE"/>
    <property type="match status" value="1"/>
</dbReference>
<name>A0A1I5X3F2_9PSED</name>
<dbReference type="GO" id="GO:0006310">
    <property type="term" value="P:DNA recombination"/>
    <property type="evidence" value="ECO:0007669"/>
    <property type="project" value="UniProtKB-KW"/>
</dbReference>
<dbReference type="PANTHER" id="PTHR30629:SF2">
    <property type="entry name" value="PROPHAGE INTEGRASE INTS-RELATED"/>
    <property type="match status" value="1"/>
</dbReference>
<dbReference type="OrthoDB" id="9795573at2"/>
<dbReference type="Gene3D" id="1.10.443.10">
    <property type="entry name" value="Intergrase catalytic core"/>
    <property type="match status" value="1"/>
</dbReference>
<reference evidence="7" key="1">
    <citation type="submission" date="2016-10" db="EMBL/GenBank/DDBJ databases">
        <authorList>
            <person name="Varghese N."/>
            <person name="Submissions S."/>
        </authorList>
    </citation>
    <scope>NUCLEOTIDE SEQUENCE [LARGE SCALE GENOMIC DNA]</scope>
    <source>
        <strain evidence="7">DSM 17834</strain>
    </source>
</reference>
<dbReference type="Gene3D" id="1.10.150.130">
    <property type="match status" value="1"/>
</dbReference>
<dbReference type="GO" id="GO:0003677">
    <property type="term" value="F:DNA binding"/>
    <property type="evidence" value="ECO:0007669"/>
    <property type="project" value="UniProtKB-KW"/>
</dbReference>
<evidence type="ECO:0000256" key="1">
    <source>
        <dbReference type="ARBA" id="ARBA00008857"/>
    </source>
</evidence>
<dbReference type="Proteomes" id="UP000198784">
    <property type="component" value="Unassembled WGS sequence"/>
</dbReference>
<dbReference type="EMBL" id="FOWX01000049">
    <property type="protein sequence ID" value="SFQ26434.1"/>
    <property type="molecule type" value="Genomic_DNA"/>
</dbReference>
<evidence type="ECO:0000256" key="2">
    <source>
        <dbReference type="ARBA" id="ARBA00022908"/>
    </source>
</evidence>
<gene>
    <name evidence="6" type="ORF">SAMN05216190_14915</name>
</gene>
<dbReference type="Gene3D" id="3.30.160.390">
    <property type="entry name" value="Integrase, DNA-binding domain"/>
    <property type="match status" value="1"/>
</dbReference>
<dbReference type="Pfam" id="PF00589">
    <property type="entry name" value="Phage_integrase"/>
    <property type="match status" value="1"/>
</dbReference>
<dbReference type="RefSeq" id="WP_090505749.1">
    <property type="nucleotide sequence ID" value="NZ_FOWX01000049.1"/>
</dbReference>
<dbReference type="PANTHER" id="PTHR30629">
    <property type="entry name" value="PROPHAGE INTEGRASE"/>
    <property type="match status" value="1"/>
</dbReference>
<keyword evidence="4" id="KW-0233">DNA recombination</keyword>
<proteinExistence type="inferred from homology"/>
<dbReference type="Pfam" id="PF22022">
    <property type="entry name" value="Phage_int_M"/>
    <property type="match status" value="1"/>
</dbReference>
<comment type="similarity">
    <text evidence="1">Belongs to the 'phage' integrase family.</text>
</comment>
<accession>A0A1I5X3F2</accession>